<gene>
    <name evidence="1" type="primary">Acey_s0069.g298</name>
    <name evidence="1" type="ORF">Y032_0069g298</name>
</gene>
<dbReference type="EMBL" id="JARK01001405">
    <property type="protein sequence ID" value="EYC07580.1"/>
    <property type="molecule type" value="Genomic_DNA"/>
</dbReference>
<evidence type="ECO:0000313" key="2">
    <source>
        <dbReference type="Proteomes" id="UP000024635"/>
    </source>
</evidence>
<sequence>MIEKGAREKEPVYARLATTMNSDHERKVLSRISPSNYAATVCISRAAHFSLKVPSSFHTGSELSMASSQFECELCVHLQMLSKFRPST</sequence>
<evidence type="ECO:0000313" key="1">
    <source>
        <dbReference type="EMBL" id="EYC07580.1"/>
    </source>
</evidence>
<keyword evidence="2" id="KW-1185">Reference proteome</keyword>
<dbReference type="Proteomes" id="UP000024635">
    <property type="component" value="Unassembled WGS sequence"/>
</dbReference>
<protein>
    <submittedName>
        <fullName evidence="1">Uncharacterized protein</fullName>
    </submittedName>
</protein>
<accession>A0A016TXQ9</accession>
<organism evidence="1 2">
    <name type="scientific">Ancylostoma ceylanicum</name>
    <dbReference type="NCBI Taxonomy" id="53326"/>
    <lineage>
        <taxon>Eukaryota</taxon>
        <taxon>Metazoa</taxon>
        <taxon>Ecdysozoa</taxon>
        <taxon>Nematoda</taxon>
        <taxon>Chromadorea</taxon>
        <taxon>Rhabditida</taxon>
        <taxon>Rhabditina</taxon>
        <taxon>Rhabditomorpha</taxon>
        <taxon>Strongyloidea</taxon>
        <taxon>Ancylostomatidae</taxon>
        <taxon>Ancylostomatinae</taxon>
        <taxon>Ancylostoma</taxon>
    </lineage>
</organism>
<reference evidence="2" key="1">
    <citation type="journal article" date="2015" name="Nat. Genet.">
        <title>The genome and transcriptome of the zoonotic hookworm Ancylostoma ceylanicum identify infection-specific gene families.</title>
        <authorList>
            <person name="Schwarz E.M."/>
            <person name="Hu Y."/>
            <person name="Antoshechkin I."/>
            <person name="Miller M.M."/>
            <person name="Sternberg P.W."/>
            <person name="Aroian R.V."/>
        </authorList>
    </citation>
    <scope>NUCLEOTIDE SEQUENCE</scope>
    <source>
        <strain evidence="2">HY135</strain>
    </source>
</reference>
<comment type="caution">
    <text evidence="1">The sequence shown here is derived from an EMBL/GenBank/DDBJ whole genome shotgun (WGS) entry which is preliminary data.</text>
</comment>
<proteinExistence type="predicted"/>
<name>A0A016TXQ9_9BILA</name>
<dbReference type="AlphaFoldDB" id="A0A016TXQ9"/>